<name>A0ABN2EK74_9ACTN</name>
<gene>
    <name evidence="1" type="ORF">GCM10009733_002530</name>
</gene>
<reference evidence="1 2" key="1">
    <citation type="journal article" date="2019" name="Int. J. Syst. Evol. Microbiol.">
        <title>The Global Catalogue of Microorganisms (GCM) 10K type strain sequencing project: providing services to taxonomists for standard genome sequencing and annotation.</title>
        <authorList>
            <consortium name="The Broad Institute Genomics Platform"/>
            <consortium name="The Broad Institute Genome Sequencing Center for Infectious Disease"/>
            <person name="Wu L."/>
            <person name="Ma J."/>
        </authorList>
    </citation>
    <scope>NUCLEOTIDE SEQUENCE [LARGE SCALE GENOMIC DNA]</scope>
    <source>
        <strain evidence="1 2">JCM 13929</strain>
    </source>
</reference>
<proteinExistence type="predicted"/>
<dbReference type="Proteomes" id="UP001500064">
    <property type="component" value="Unassembled WGS sequence"/>
</dbReference>
<protein>
    <submittedName>
        <fullName evidence="1">Uncharacterized protein</fullName>
    </submittedName>
</protein>
<dbReference type="EMBL" id="BAAAMU010000001">
    <property type="protein sequence ID" value="GAA1609814.1"/>
    <property type="molecule type" value="Genomic_DNA"/>
</dbReference>
<keyword evidence="2" id="KW-1185">Reference proteome</keyword>
<organism evidence="1 2">
    <name type="scientific">Nonomuraea maheshkhaliensis</name>
    <dbReference type="NCBI Taxonomy" id="419590"/>
    <lineage>
        <taxon>Bacteria</taxon>
        <taxon>Bacillati</taxon>
        <taxon>Actinomycetota</taxon>
        <taxon>Actinomycetes</taxon>
        <taxon>Streptosporangiales</taxon>
        <taxon>Streptosporangiaceae</taxon>
        <taxon>Nonomuraea</taxon>
    </lineage>
</organism>
<evidence type="ECO:0000313" key="1">
    <source>
        <dbReference type="EMBL" id="GAA1609814.1"/>
    </source>
</evidence>
<comment type="caution">
    <text evidence="1">The sequence shown here is derived from an EMBL/GenBank/DDBJ whole genome shotgun (WGS) entry which is preliminary data.</text>
</comment>
<evidence type="ECO:0000313" key="2">
    <source>
        <dbReference type="Proteomes" id="UP001500064"/>
    </source>
</evidence>
<accession>A0ABN2EK74</accession>
<sequence length="70" mass="7073">MILHGGLSATATTTPRITAGGTHCSACFPATLPYGEHGAAPTADRGWRLPDLPAQAATIAPLECALFSPA</sequence>